<keyword evidence="6" id="KW-0662">Pyridine nucleotide biosynthesis</keyword>
<dbReference type="Pfam" id="PF02445">
    <property type="entry name" value="NadA"/>
    <property type="match status" value="1"/>
</dbReference>
<dbReference type="GO" id="GO:0046872">
    <property type="term" value="F:metal ion binding"/>
    <property type="evidence" value="ECO:0007669"/>
    <property type="project" value="UniProtKB-KW"/>
</dbReference>
<evidence type="ECO:0000256" key="8">
    <source>
        <dbReference type="ARBA" id="ARBA00022723"/>
    </source>
</evidence>
<reference evidence="11" key="1">
    <citation type="submission" date="2019-08" db="EMBL/GenBank/DDBJ databases">
        <authorList>
            <person name="Kucharzyk K."/>
            <person name="Murdoch R.W."/>
            <person name="Higgins S."/>
            <person name="Loffler F."/>
        </authorList>
    </citation>
    <scope>NUCLEOTIDE SEQUENCE</scope>
</reference>
<keyword evidence="7 11" id="KW-0808">Transferase</keyword>
<dbReference type="AlphaFoldDB" id="A0A644UDD9"/>
<dbReference type="SUPFAM" id="SSF142754">
    <property type="entry name" value="NadA-like"/>
    <property type="match status" value="1"/>
</dbReference>
<evidence type="ECO:0000256" key="5">
    <source>
        <dbReference type="ARBA" id="ARBA00022490"/>
    </source>
</evidence>
<dbReference type="GO" id="GO:0034628">
    <property type="term" value="P:'de novo' NAD+ biosynthetic process from L-aspartate"/>
    <property type="evidence" value="ECO:0007669"/>
    <property type="project" value="TreeGrafter"/>
</dbReference>
<keyword evidence="4" id="KW-0004">4Fe-4S</keyword>
<keyword evidence="10" id="KW-0411">Iron-sulfur</keyword>
<dbReference type="NCBIfam" id="NF006879">
    <property type="entry name" value="PRK09375.1-4"/>
    <property type="match status" value="1"/>
</dbReference>
<name>A0A644UDD9_9ZZZZ</name>
<dbReference type="HAMAP" id="MF_00568">
    <property type="entry name" value="NadA_type2"/>
    <property type="match status" value="1"/>
</dbReference>
<evidence type="ECO:0000256" key="3">
    <source>
        <dbReference type="ARBA" id="ARBA00012669"/>
    </source>
</evidence>
<comment type="pathway">
    <text evidence="2">Cofactor biosynthesis; NAD(+) biosynthesis; quinolinate from iminoaspartate: step 1/1.</text>
</comment>
<dbReference type="InterPro" id="IPR023066">
    <property type="entry name" value="Quinolinate_synth_type2"/>
</dbReference>
<evidence type="ECO:0000256" key="2">
    <source>
        <dbReference type="ARBA" id="ARBA00005065"/>
    </source>
</evidence>
<evidence type="ECO:0000256" key="1">
    <source>
        <dbReference type="ARBA" id="ARBA00001966"/>
    </source>
</evidence>
<dbReference type="InterPro" id="IPR003473">
    <property type="entry name" value="NadA"/>
</dbReference>
<dbReference type="InterPro" id="IPR036094">
    <property type="entry name" value="NadA_sf"/>
</dbReference>
<keyword evidence="8" id="KW-0479">Metal-binding</keyword>
<organism evidence="11">
    <name type="scientific">bioreactor metagenome</name>
    <dbReference type="NCBI Taxonomy" id="1076179"/>
    <lineage>
        <taxon>unclassified sequences</taxon>
        <taxon>metagenomes</taxon>
        <taxon>ecological metagenomes</taxon>
    </lineage>
</organism>
<dbReference type="GO" id="GO:0005829">
    <property type="term" value="C:cytosol"/>
    <property type="evidence" value="ECO:0007669"/>
    <property type="project" value="TreeGrafter"/>
</dbReference>
<dbReference type="GO" id="GO:0051539">
    <property type="term" value="F:4 iron, 4 sulfur cluster binding"/>
    <property type="evidence" value="ECO:0007669"/>
    <property type="project" value="UniProtKB-KW"/>
</dbReference>
<proteinExistence type="inferred from homology"/>
<dbReference type="Gene3D" id="3.40.50.10800">
    <property type="entry name" value="NadA-like"/>
    <property type="match status" value="3"/>
</dbReference>
<comment type="cofactor">
    <cofactor evidence="1">
        <name>[4Fe-4S] cluster</name>
        <dbReference type="ChEBI" id="CHEBI:49883"/>
    </cofactor>
</comment>
<evidence type="ECO:0000313" key="11">
    <source>
        <dbReference type="EMBL" id="MPL76871.1"/>
    </source>
</evidence>
<dbReference type="UniPathway" id="UPA00253">
    <property type="reaction ID" value="UER00327"/>
</dbReference>
<dbReference type="GO" id="GO:0008987">
    <property type="term" value="F:quinolinate synthetase A activity"/>
    <property type="evidence" value="ECO:0007669"/>
    <property type="project" value="InterPro"/>
</dbReference>
<keyword evidence="9" id="KW-0408">Iron</keyword>
<gene>
    <name evidence="11" type="primary">nadA_6</name>
    <name evidence="11" type="ORF">SDC9_22722</name>
</gene>
<keyword evidence="5" id="KW-0963">Cytoplasm</keyword>
<dbReference type="NCBIfam" id="TIGR00550">
    <property type="entry name" value="nadA"/>
    <property type="match status" value="1"/>
</dbReference>
<dbReference type="EC" id="2.5.1.72" evidence="3"/>
<sequence>MTTEEKIERILKLKEEKNAVILAHFYQIPEIQDIADFIGDSLNLANKAKDTESDLILFCGVHFMGETAKILNPKKKVIIPDMNAGCSLADSCPEDDFKKFKEQNPDHIVISYINCSAKIKTLSDIICTSGNAVQIVNSLPKDKKIIFAPDKNLGGYINRITGRNMLLWNGTCEVHELLTAEFTLKQKLQYPDAILIAHPECNDAVLKIADYVGSTSAMINFVKNSDNKKFLVATESGIVHQLKKDNPNKEFIVVTQDESCSCNDCQYMKLNTIDKVLASLEEEKFEILLDEDLIERAKKPIIKMLDLSKELGIIK</sequence>
<comment type="caution">
    <text evidence="11">The sequence shown here is derived from an EMBL/GenBank/DDBJ whole genome shotgun (WGS) entry which is preliminary data.</text>
</comment>
<accession>A0A644UDD9</accession>
<dbReference type="EMBL" id="VSSQ01000101">
    <property type="protein sequence ID" value="MPL76871.1"/>
    <property type="molecule type" value="Genomic_DNA"/>
</dbReference>
<protein>
    <recommendedName>
        <fullName evidence="3">quinolinate synthase</fullName>
        <ecNumber evidence="3">2.5.1.72</ecNumber>
    </recommendedName>
</protein>
<dbReference type="PANTHER" id="PTHR30573:SF0">
    <property type="entry name" value="QUINOLINATE SYNTHASE, CHLOROPLASTIC"/>
    <property type="match status" value="1"/>
</dbReference>
<evidence type="ECO:0000256" key="7">
    <source>
        <dbReference type="ARBA" id="ARBA00022679"/>
    </source>
</evidence>
<dbReference type="FunFam" id="3.40.50.10800:FF:000003">
    <property type="entry name" value="Quinolinate synthase A"/>
    <property type="match status" value="1"/>
</dbReference>
<evidence type="ECO:0000256" key="6">
    <source>
        <dbReference type="ARBA" id="ARBA00022642"/>
    </source>
</evidence>
<dbReference type="NCBIfam" id="NF006878">
    <property type="entry name" value="PRK09375.1-2"/>
    <property type="match status" value="1"/>
</dbReference>
<dbReference type="PANTHER" id="PTHR30573">
    <property type="entry name" value="QUINOLINATE SYNTHETASE A"/>
    <property type="match status" value="1"/>
</dbReference>
<evidence type="ECO:0000256" key="4">
    <source>
        <dbReference type="ARBA" id="ARBA00022485"/>
    </source>
</evidence>
<evidence type="ECO:0000256" key="9">
    <source>
        <dbReference type="ARBA" id="ARBA00023004"/>
    </source>
</evidence>
<evidence type="ECO:0000256" key="10">
    <source>
        <dbReference type="ARBA" id="ARBA00023014"/>
    </source>
</evidence>